<feature type="domain" description="ATP-citrate synthase/succinyl-CoA ligase C-terminal" evidence="1">
    <location>
        <begin position="349"/>
        <end position="506"/>
    </location>
</feature>
<evidence type="ECO:0000313" key="3">
    <source>
        <dbReference type="EMBL" id="SET54375.1"/>
    </source>
</evidence>
<dbReference type="GO" id="GO:0004775">
    <property type="term" value="F:succinate-CoA ligase (ADP-forming) activity"/>
    <property type="evidence" value="ECO:0007669"/>
    <property type="project" value="TreeGrafter"/>
</dbReference>
<dbReference type="Proteomes" id="UP000242642">
    <property type="component" value="Unassembled WGS sequence"/>
</dbReference>
<accession>A0A1I0F8F2</accession>
<proteinExistence type="predicted"/>
<evidence type="ECO:0000259" key="1">
    <source>
        <dbReference type="Pfam" id="PF00549"/>
    </source>
</evidence>
<dbReference type="GO" id="GO:0004776">
    <property type="term" value="F:succinate-CoA ligase (GDP-forming) activity"/>
    <property type="evidence" value="ECO:0007669"/>
    <property type="project" value="TreeGrafter"/>
</dbReference>
<dbReference type="OrthoDB" id="5580580at2"/>
<dbReference type="NCBIfam" id="NF004760">
    <property type="entry name" value="PRK06091.1"/>
    <property type="match status" value="1"/>
</dbReference>
<dbReference type="GO" id="GO:0009361">
    <property type="term" value="C:succinate-CoA ligase complex (ADP-forming)"/>
    <property type="evidence" value="ECO:0007669"/>
    <property type="project" value="TreeGrafter"/>
</dbReference>
<dbReference type="InterPro" id="IPR016102">
    <property type="entry name" value="Succinyl-CoA_synth-like"/>
</dbReference>
<feature type="domain" description="CoA-binding" evidence="2">
    <location>
        <begin position="189"/>
        <end position="282"/>
    </location>
</feature>
<dbReference type="STRING" id="1123402.SAMN02583745_02682"/>
<dbReference type="AlphaFoldDB" id="A0A1I0F8F2"/>
<reference evidence="4" key="1">
    <citation type="submission" date="2016-10" db="EMBL/GenBank/DDBJ databases">
        <authorList>
            <person name="Varghese N."/>
            <person name="Submissions S."/>
        </authorList>
    </citation>
    <scope>NUCLEOTIDE SEQUENCE [LARGE SCALE GENOMIC DNA]</scope>
    <source>
        <strain evidence="4">DSM 18579</strain>
    </source>
</reference>
<sequence>MAIMFKAFSNMYQDSVSLMQLSAQINKQDGIEACSVAMGTPANLTRMQDAGFGIIEAQPNDLVIAVKGTTEAVESAITFATEQLTAKKTLSSDSNTFSLPNNSFELTLANFPDANMALISVPGEYAAGEALKALKLGLNVMMFSDNVSLEDEKLIKTYAQSQNLMVMGPDCGTAIINGIPLGFANVVREGEIGIVAASGTGLQEATCRVHQLGKGISQALGTGGHDLHQSIGGISMKTGLLALIEDKKTQVIILISKPPAKEIATEILSIAEKSTKPIVVHFLGADASEFNSPTIHFAQNLAHSAEIAVALLNQTQVEPEFSYLAKDELSMIAKYKESLAPTQQYIRGVFAGGTFCYEAQLVAKKAGLNGFSNTPVSGYENLADVWRSQLHTYVDLGDDAFTQGRPHPMIDPTLRNERIAKEAQDPETAVVLFDVVIGYGASDTPIDELIKVITDVKSTSTQLPVFIAHVCGTDSDPQNRASIISQLTEQGVLIADCNAKAAMLAVALIQSQA</sequence>
<dbReference type="RefSeq" id="WP_093322135.1">
    <property type="nucleotide sequence ID" value="NZ_FOHV01000037.1"/>
</dbReference>
<name>A0A1I0F8F2_9GAMM</name>
<dbReference type="SUPFAM" id="SSF52210">
    <property type="entry name" value="Succinyl-CoA synthetase domains"/>
    <property type="match status" value="2"/>
</dbReference>
<dbReference type="GO" id="GO:0005829">
    <property type="term" value="C:cytosol"/>
    <property type="evidence" value="ECO:0007669"/>
    <property type="project" value="TreeGrafter"/>
</dbReference>
<evidence type="ECO:0000259" key="2">
    <source>
        <dbReference type="Pfam" id="PF02629"/>
    </source>
</evidence>
<protein>
    <submittedName>
        <fullName evidence="3">CoA binding domain-containing protein</fullName>
    </submittedName>
</protein>
<dbReference type="Pfam" id="PF00549">
    <property type="entry name" value="Ligase_CoA"/>
    <property type="match status" value="1"/>
</dbReference>
<dbReference type="InterPro" id="IPR003781">
    <property type="entry name" value="CoA-bd"/>
</dbReference>
<dbReference type="GO" id="GO:0006099">
    <property type="term" value="P:tricarboxylic acid cycle"/>
    <property type="evidence" value="ECO:0007669"/>
    <property type="project" value="TreeGrafter"/>
</dbReference>
<gene>
    <name evidence="3" type="ORF">SAMN02583745_02682</name>
</gene>
<dbReference type="InterPro" id="IPR005811">
    <property type="entry name" value="SUCC_ACL_C"/>
</dbReference>
<organism evidence="3 4">
    <name type="scientific">Thorsellia anophelis DSM 18579</name>
    <dbReference type="NCBI Taxonomy" id="1123402"/>
    <lineage>
        <taxon>Bacteria</taxon>
        <taxon>Pseudomonadati</taxon>
        <taxon>Pseudomonadota</taxon>
        <taxon>Gammaproteobacteria</taxon>
        <taxon>Enterobacterales</taxon>
        <taxon>Thorselliaceae</taxon>
        <taxon>Thorsellia</taxon>
    </lineage>
</organism>
<dbReference type="Gene3D" id="3.40.50.261">
    <property type="entry name" value="Succinyl-CoA synthetase domains"/>
    <property type="match status" value="2"/>
</dbReference>
<dbReference type="EMBL" id="FOHV01000037">
    <property type="protein sequence ID" value="SET54375.1"/>
    <property type="molecule type" value="Genomic_DNA"/>
</dbReference>
<keyword evidence="4" id="KW-1185">Reference proteome</keyword>
<dbReference type="PANTHER" id="PTHR11117">
    <property type="entry name" value="SUCCINYL-COA LIGASE SUBUNIT ALPHA"/>
    <property type="match status" value="1"/>
</dbReference>
<dbReference type="PANTHER" id="PTHR11117:SF24">
    <property type="entry name" value="PROTEIN FDRA"/>
    <property type="match status" value="1"/>
</dbReference>
<dbReference type="Pfam" id="PF02629">
    <property type="entry name" value="CoA_binding"/>
    <property type="match status" value="1"/>
</dbReference>
<evidence type="ECO:0000313" key="4">
    <source>
        <dbReference type="Proteomes" id="UP000242642"/>
    </source>
</evidence>
<dbReference type="Gene3D" id="3.40.50.720">
    <property type="entry name" value="NAD(P)-binding Rossmann-like Domain"/>
    <property type="match status" value="1"/>
</dbReference>